<keyword evidence="2 3" id="KW-0694">RNA-binding</keyword>
<dbReference type="KEGG" id="dalk:DSCA_13530"/>
<reference evidence="4 5" key="1">
    <citation type="submission" date="2019-11" db="EMBL/GenBank/DDBJ databases">
        <title>Comparative genomics of hydrocarbon-degrading Desulfosarcina strains.</title>
        <authorList>
            <person name="Watanabe M."/>
            <person name="Kojima H."/>
            <person name="Fukui M."/>
        </authorList>
    </citation>
    <scope>NUCLEOTIDE SEQUENCE [LARGE SCALE GENOMIC DNA]</scope>
    <source>
        <strain evidence="4 5">PL12</strain>
    </source>
</reference>
<dbReference type="RefSeq" id="WP_155315685.1">
    <property type="nucleotide sequence ID" value="NZ_AP021874.1"/>
</dbReference>
<dbReference type="Gene3D" id="3.30.300.20">
    <property type="match status" value="1"/>
</dbReference>
<dbReference type="InterPro" id="IPR020627">
    <property type="entry name" value="KhpA"/>
</dbReference>
<keyword evidence="5" id="KW-1185">Reference proteome</keyword>
<dbReference type="AlphaFoldDB" id="A0A5K7YFR7"/>
<comment type="subcellular location">
    <subcellularLocation>
        <location evidence="3">Cytoplasm</location>
    </subcellularLocation>
</comment>
<comment type="function">
    <text evidence="3">A probable RNA chaperone. Forms a complex with KhpB which binds to cellular RNA and controls its expression. Plays a role in peptidoglycan (PG) homeostasis and cell length regulation.</text>
</comment>
<dbReference type="Proteomes" id="UP000427906">
    <property type="component" value="Chromosome"/>
</dbReference>
<evidence type="ECO:0000256" key="2">
    <source>
        <dbReference type="ARBA" id="ARBA00022884"/>
    </source>
</evidence>
<dbReference type="HAMAP" id="MF_00088">
    <property type="entry name" value="KhpA"/>
    <property type="match status" value="1"/>
</dbReference>
<proteinExistence type="inferred from homology"/>
<gene>
    <name evidence="3" type="primary">khpA</name>
    <name evidence="4" type="ORF">DSCA_13530</name>
</gene>
<dbReference type="GO" id="GO:0005737">
    <property type="term" value="C:cytoplasm"/>
    <property type="evidence" value="ECO:0007669"/>
    <property type="project" value="UniProtKB-SubCell"/>
</dbReference>
<dbReference type="GO" id="GO:0003723">
    <property type="term" value="F:RNA binding"/>
    <property type="evidence" value="ECO:0007669"/>
    <property type="project" value="UniProtKB-UniRule"/>
</dbReference>
<keyword evidence="3" id="KW-0961">Cell wall biogenesis/degradation</keyword>
<dbReference type="InterPro" id="IPR009019">
    <property type="entry name" value="KH_sf_prok-type"/>
</dbReference>
<evidence type="ECO:0000256" key="1">
    <source>
        <dbReference type="ARBA" id="ARBA00022490"/>
    </source>
</evidence>
<dbReference type="PANTHER" id="PTHR34654:SF1">
    <property type="entry name" value="RNA-BINDING PROTEIN KHPA"/>
    <property type="match status" value="1"/>
</dbReference>
<comment type="similarity">
    <text evidence="3">Belongs to the KhpA RNA-binding protein family.</text>
</comment>
<dbReference type="SUPFAM" id="SSF54814">
    <property type="entry name" value="Prokaryotic type KH domain (KH-domain type II)"/>
    <property type="match status" value="1"/>
</dbReference>
<dbReference type="CDD" id="cd22533">
    <property type="entry name" value="KH-II_YlqC-like"/>
    <property type="match status" value="1"/>
</dbReference>
<dbReference type="InterPro" id="IPR015946">
    <property type="entry name" value="KH_dom-like_a/b"/>
</dbReference>
<dbReference type="PANTHER" id="PTHR34654">
    <property type="entry name" value="UPF0109 PROTEIN SCO5592"/>
    <property type="match status" value="1"/>
</dbReference>
<dbReference type="GO" id="GO:0009252">
    <property type="term" value="P:peptidoglycan biosynthetic process"/>
    <property type="evidence" value="ECO:0007669"/>
    <property type="project" value="UniProtKB-UniRule"/>
</dbReference>
<organism evidence="4 5">
    <name type="scientific">Desulfosarcina alkanivorans</name>
    <dbReference type="NCBI Taxonomy" id="571177"/>
    <lineage>
        <taxon>Bacteria</taxon>
        <taxon>Pseudomonadati</taxon>
        <taxon>Thermodesulfobacteriota</taxon>
        <taxon>Desulfobacteria</taxon>
        <taxon>Desulfobacterales</taxon>
        <taxon>Desulfosarcinaceae</taxon>
        <taxon>Desulfosarcina</taxon>
    </lineage>
</organism>
<dbReference type="GO" id="GO:0008360">
    <property type="term" value="P:regulation of cell shape"/>
    <property type="evidence" value="ECO:0007669"/>
    <property type="project" value="UniProtKB-KW"/>
</dbReference>
<name>A0A5K7YFR7_9BACT</name>
<protein>
    <recommendedName>
        <fullName evidence="3">RNA-binding protein KhpA</fullName>
    </recommendedName>
    <alternativeName>
        <fullName evidence="3">KH-domain protein A</fullName>
    </alternativeName>
</protein>
<evidence type="ECO:0000256" key="3">
    <source>
        <dbReference type="HAMAP-Rule" id="MF_00088"/>
    </source>
</evidence>
<dbReference type="PROSITE" id="PS50084">
    <property type="entry name" value="KH_TYPE_1"/>
    <property type="match status" value="1"/>
</dbReference>
<evidence type="ECO:0000313" key="5">
    <source>
        <dbReference type="Proteomes" id="UP000427906"/>
    </source>
</evidence>
<keyword evidence="3" id="KW-0143">Chaperone</keyword>
<accession>A0A5K7YFR7</accession>
<keyword evidence="1 3" id="KW-0963">Cytoplasm</keyword>
<comment type="subunit">
    <text evidence="3">Forms a complex with KhpB.</text>
</comment>
<dbReference type="Pfam" id="PF13083">
    <property type="entry name" value="KH_KhpA-B"/>
    <property type="match status" value="1"/>
</dbReference>
<dbReference type="OrthoDB" id="9812389at2"/>
<keyword evidence="3" id="KW-0133">Cell shape</keyword>
<dbReference type="GO" id="GO:0071555">
    <property type="term" value="P:cell wall organization"/>
    <property type="evidence" value="ECO:0007669"/>
    <property type="project" value="UniProtKB-KW"/>
</dbReference>
<evidence type="ECO:0000313" key="4">
    <source>
        <dbReference type="EMBL" id="BBO67423.1"/>
    </source>
</evidence>
<sequence length="76" mass="8349">MKDLVEKIARALVDVPEQVSVNEIESQQSIVVELAVAKQDLGKIIGRKGQNVQAIRTILNAASGKTKKRIILELLE</sequence>
<dbReference type="EMBL" id="AP021874">
    <property type="protein sequence ID" value="BBO67423.1"/>
    <property type="molecule type" value="Genomic_DNA"/>
</dbReference>